<evidence type="ECO:0000313" key="2">
    <source>
        <dbReference type="EMBL" id="MBW6392704.1"/>
    </source>
</evidence>
<proteinExistence type="predicted"/>
<feature type="transmembrane region" description="Helical" evidence="1">
    <location>
        <begin position="87"/>
        <end position="107"/>
    </location>
</feature>
<organism evidence="2 3">
    <name type="scientific">Billgrantia antri</name>
    <dbReference type="NCBI Taxonomy" id="2846777"/>
    <lineage>
        <taxon>Bacteria</taxon>
        <taxon>Pseudomonadati</taxon>
        <taxon>Pseudomonadota</taxon>
        <taxon>Gammaproteobacteria</taxon>
        <taxon>Oceanospirillales</taxon>
        <taxon>Halomonadaceae</taxon>
        <taxon>Billgrantia</taxon>
    </lineage>
</organism>
<dbReference type="RefSeq" id="WP_219793072.1">
    <property type="nucleotide sequence ID" value="NZ_JAHYCA010000006.1"/>
</dbReference>
<evidence type="ECO:0000256" key="1">
    <source>
        <dbReference type="SAM" id="Phobius"/>
    </source>
</evidence>
<keyword evidence="3" id="KW-1185">Reference proteome</keyword>
<feature type="transmembrane region" description="Helical" evidence="1">
    <location>
        <begin position="12"/>
        <end position="37"/>
    </location>
</feature>
<keyword evidence="1" id="KW-0472">Membrane</keyword>
<accession>A0ABS6ZUV6</accession>
<protein>
    <submittedName>
        <fullName evidence="2">Uncharacterized protein</fullName>
    </submittedName>
</protein>
<name>A0ABS6ZUV6_9GAMM</name>
<comment type="caution">
    <text evidence="2">The sequence shown here is derived from an EMBL/GenBank/DDBJ whole genome shotgun (WGS) entry which is preliminary data.</text>
</comment>
<dbReference type="EMBL" id="JAHYCA010000006">
    <property type="protein sequence ID" value="MBW6392704.1"/>
    <property type="molecule type" value="Genomic_DNA"/>
</dbReference>
<keyword evidence="1" id="KW-1133">Transmembrane helix</keyword>
<sequence>MTEKANYPYWRVIIGFTLCPAAVALLIVSTMFLFSLFTGQAFSDGWEVFGGFFAIASIAALTALYLFGVPAFLLSLIYVWIKLRKSLWAYLLTFFAGGGGAQAWALLPVAGSEAGLFEFPGAFILGAISSLIMAFIALPSRLEDSSASG</sequence>
<reference evidence="2 3" key="1">
    <citation type="submission" date="2021-07" db="EMBL/GenBank/DDBJ databases">
        <authorList>
            <person name="So Y."/>
        </authorList>
    </citation>
    <scope>NUCLEOTIDE SEQUENCE [LARGE SCALE GENOMIC DNA]</scope>
    <source>
        <strain evidence="2 3">Y3S6</strain>
    </source>
</reference>
<dbReference type="Proteomes" id="UP000769617">
    <property type="component" value="Unassembled WGS sequence"/>
</dbReference>
<evidence type="ECO:0000313" key="3">
    <source>
        <dbReference type="Proteomes" id="UP000769617"/>
    </source>
</evidence>
<keyword evidence="1" id="KW-0812">Transmembrane</keyword>
<feature type="transmembrane region" description="Helical" evidence="1">
    <location>
        <begin position="119"/>
        <end position="138"/>
    </location>
</feature>
<feature type="transmembrane region" description="Helical" evidence="1">
    <location>
        <begin position="49"/>
        <end position="80"/>
    </location>
</feature>
<gene>
    <name evidence="2" type="ORF">KPL81_16235</name>
</gene>